<proteinExistence type="predicted"/>
<protein>
    <recommendedName>
        <fullName evidence="3">Tetratricopeptide repeat protein</fullName>
    </recommendedName>
</protein>
<name>B6G8A9_9ACTN</name>
<evidence type="ECO:0000313" key="1">
    <source>
        <dbReference type="EMBL" id="EEA91469.1"/>
    </source>
</evidence>
<dbReference type="AlphaFoldDB" id="B6G8A9"/>
<evidence type="ECO:0000313" key="2">
    <source>
        <dbReference type="Proteomes" id="UP000003560"/>
    </source>
</evidence>
<reference evidence="1 2" key="1">
    <citation type="submission" date="2008-10" db="EMBL/GenBank/DDBJ databases">
        <title>Draft genome sequence of Collinsella stercoris (DSM 13279).</title>
        <authorList>
            <person name="Sudarsanam P."/>
            <person name="Ley R."/>
            <person name="Guruge J."/>
            <person name="Turnbaugh P.J."/>
            <person name="Mahowald M."/>
            <person name="Liep D."/>
            <person name="Gordon J."/>
        </authorList>
    </citation>
    <scope>NUCLEOTIDE SEQUENCE [LARGE SCALE GENOMIC DNA]</scope>
    <source>
        <strain evidence="1 2">DSM 13279</strain>
    </source>
</reference>
<dbReference type="GeneID" id="98002662"/>
<sequence length="202" mass="22934">MSMQQIGIIVLAAALAALIYVEVQKRSTFAKIEHYMEEQDFASVLALLDRPITRVLYPAYNRLFMRLNACLAMGDTEATVRVIEEMLPLRMTKQQELALAIKAFSFYVEIEDKDGAGKMLERIEAHGSKEMAQMSRQTYEIFLCGSTAYIDEMEAALADAPLPEQARLCQLLALQYESRGDQPRADEYHARAKKAFERALKQ</sequence>
<gene>
    <name evidence="1" type="ORF">COLSTE_00299</name>
</gene>
<dbReference type="eggNOG" id="ENOG5033DKV">
    <property type="taxonomic scope" value="Bacteria"/>
</dbReference>
<organism evidence="1 2">
    <name type="scientific">Collinsella stercoris DSM 13279</name>
    <dbReference type="NCBI Taxonomy" id="445975"/>
    <lineage>
        <taxon>Bacteria</taxon>
        <taxon>Bacillati</taxon>
        <taxon>Actinomycetota</taxon>
        <taxon>Coriobacteriia</taxon>
        <taxon>Coriobacteriales</taxon>
        <taxon>Coriobacteriaceae</taxon>
        <taxon>Collinsella</taxon>
    </lineage>
</organism>
<dbReference type="EMBL" id="ABXJ01000015">
    <property type="protein sequence ID" value="EEA91469.1"/>
    <property type="molecule type" value="Genomic_DNA"/>
</dbReference>
<dbReference type="RefSeq" id="WP_006719939.1">
    <property type="nucleotide sequence ID" value="NZ_CP085935.1"/>
</dbReference>
<dbReference type="HOGENOM" id="CLU_108395_0_0_11"/>
<dbReference type="STRING" id="445975.COLSTE_00299"/>
<reference evidence="1 2" key="2">
    <citation type="submission" date="2008-10" db="EMBL/GenBank/DDBJ databases">
        <authorList>
            <person name="Fulton L."/>
            <person name="Clifton S."/>
            <person name="Fulton B."/>
            <person name="Xu J."/>
            <person name="Minx P."/>
            <person name="Pepin K.H."/>
            <person name="Johnson M."/>
            <person name="Thiruvilangam P."/>
            <person name="Bhonagiri V."/>
            <person name="Nash W.E."/>
            <person name="Mardis E.R."/>
            <person name="Wilson R.K."/>
        </authorList>
    </citation>
    <scope>NUCLEOTIDE SEQUENCE [LARGE SCALE GENOMIC DNA]</scope>
    <source>
        <strain evidence="1 2">DSM 13279</strain>
    </source>
</reference>
<dbReference type="Proteomes" id="UP000003560">
    <property type="component" value="Unassembled WGS sequence"/>
</dbReference>
<keyword evidence="2" id="KW-1185">Reference proteome</keyword>
<dbReference type="OrthoDB" id="3191381at2"/>
<accession>B6G8A9</accession>
<evidence type="ECO:0008006" key="3">
    <source>
        <dbReference type="Google" id="ProtNLM"/>
    </source>
</evidence>
<comment type="caution">
    <text evidence="1">The sequence shown here is derived from an EMBL/GenBank/DDBJ whole genome shotgun (WGS) entry which is preliminary data.</text>
</comment>